<dbReference type="AlphaFoldDB" id="A0A150M597"/>
<feature type="transmembrane region" description="Helical" evidence="1">
    <location>
        <begin position="40"/>
        <end position="62"/>
    </location>
</feature>
<reference evidence="3 5" key="2">
    <citation type="submission" date="2018-03" db="EMBL/GenBank/DDBJ databases">
        <authorList>
            <person name="Keele B.F."/>
        </authorList>
    </citation>
    <scope>NUCLEOTIDE SEQUENCE [LARGE SCALE GENOMIC DNA]</scope>
    <source>
        <strain evidence="3">ZCTH4_d</strain>
    </source>
</reference>
<keyword evidence="1" id="KW-0472">Membrane</keyword>
<dbReference type="OrthoDB" id="2973369at2"/>
<name>A0A150M597_9BACI</name>
<reference evidence="2 4" key="1">
    <citation type="submission" date="2016-01" db="EMBL/GenBank/DDBJ databases">
        <title>Draft Genome Sequences of Seven Thermophilic Sporeformers Isolated from Foods.</title>
        <authorList>
            <person name="Berendsen E.M."/>
            <person name="Wells-Bennik M.H."/>
            <person name="Krawcyk A.O."/>
            <person name="De Jong A."/>
            <person name="Holsappel S."/>
            <person name="Eijlander R.T."/>
            <person name="Kuipers O.P."/>
        </authorList>
    </citation>
    <scope>NUCLEOTIDE SEQUENCE [LARGE SCALE GENOMIC DNA]</scope>
    <source>
        <strain evidence="2 4">B4135</strain>
    </source>
</reference>
<keyword evidence="1" id="KW-0812">Transmembrane</keyword>
<dbReference type="EMBL" id="QEWE01000012">
    <property type="protein sequence ID" value="REJ29966.1"/>
    <property type="molecule type" value="Genomic_DNA"/>
</dbReference>
<evidence type="ECO:0000313" key="2">
    <source>
        <dbReference type="EMBL" id="KYD19382.1"/>
    </source>
</evidence>
<feature type="transmembrane region" description="Helical" evidence="1">
    <location>
        <begin position="12"/>
        <end position="34"/>
    </location>
</feature>
<evidence type="ECO:0000313" key="3">
    <source>
        <dbReference type="EMBL" id="REJ29966.1"/>
    </source>
</evidence>
<accession>A0A150M597</accession>
<sequence length="71" mass="8311">MRKIIGLVSQVNMFVLLAAAFFLLYDLALFQLQILKDSTIGFFYTREILSLLLAVLTIKFFCKVENRYKQE</sequence>
<comment type="caution">
    <text evidence="2">The sequence shown here is derived from an EMBL/GenBank/DDBJ whole genome shotgun (WGS) entry which is preliminary data.</text>
</comment>
<dbReference type="RefSeq" id="WP_020156422.1">
    <property type="nucleotide sequence ID" value="NZ_JBAIZG010000056.1"/>
</dbReference>
<proteinExistence type="predicted"/>
<gene>
    <name evidence="2" type="ORF">B4135_2040</name>
    <name evidence="3" type="ORF">C6P37_04015</name>
</gene>
<evidence type="ECO:0000313" key="5">
    <source>
        <dbReference type="Proteomes" id="UP000257014"/>
    </source>
</evidence>
<evidence type="ECO:0000313" key="4">
    <source>
        <dbReference type="Proteomes" id="UP000075683"/>
    </source>
</evidence>
<keyword evidence="1" id="KW-1133">Transmembrane helix</keyword>
<organism evidence="2 4">
    <name type="scientific">Caldibacillus debilis</name>
    <dbReference type="NCBI Taxonomy" id="301148"/>
    <lineage>
        <taxon>Bacteria</taxon>
        <taxon>Bacillati</taxon>
        <taxon>Bacillota</taxon>
        <taxon>Bacilli</taxon>
        <taxon>Bacillales</taxon>
        <taxon>Bacillaceae</taxon>
        <taxon>Caldibacillus</taxon>
    </lineage>
</organism>
<evidence type="ECO:0000256" key="1">
    <source>
        <dbReference type="SAM" id="Phobius"/>
    </source>
</evidence>
<protein>
    <submittedName>
        <fullName evidence="2">Uncharacterized protein</fullName>
    </submittedName>
</protein>
<dbReference type="Proteomes" id="UP000075683">
    <property type="component" value="Unassembled WGS sequence"/>
</dbReference>
<dbReference type="Proteomes" id="UP000257014">
    <property type="component" value="Unassembled WGS sequence"/>
</dbReference>
<dbReference type="EMBL" id="LQYT01000041">
    <property type="protein sequence ID" value="KYD19382.1"/>
    <property type="molecule type" value="Genomic_DNA"/>
</dbReference>
<dbReference type="STRING" id="301148.B4135_2040"/>